<evidence type="ECO:0000313" key="2">
    <source>
        <dbReference type="Proteomes" id="UP001396334"/>
    </source>
</evidence>
<organism evidence="1 2">
    <name type="scientific">Hibiscus sabdariffa</name>
    <name type="common">roselle</name>
    <dbReference type="NCBI Taxonomy" id="183260"/>
    <lineage>
        <taxon>Eukaryota</taxon>
        <taxon>Viridiplantae</taxon>
        <taxon>Streptophyta</taxon>
        <taxon>Embryophyta</taxon>
        <taxon>Tracheophyta</taxon>
        <taxon>Spermatophyta</taxon>
        <taxon>Magnoliopsida</taxon>
        <taxon>eudicotyledons</taxon>
        <taxon>Gunneridae</taxon>
        <taxon>Pentapetalae</taxon>
        <taxon>rosids</taxon>
        <taxon>malvids</taxon>
        <taxon>Malvales</taxon>
        <taxon>Malvaceae</taxon>
        <taxon>Malvoideae</taxon>
        <taxon>Hibiscus</taxon>
    </lineage>
</organism>
<evidence type="ECO:0000313" key="1">
    <source>
        <dbReference type="EMBL" id="KAK9047704.1"/>
    </source>
</evidence>
<gene>
    <name evidence="1" type="ORF">V6N11_053540</name>
</gene>
<proteinExistence type="predicted"/>
<reference evidence="1 2" key="1">
    <citation type="journal article" date="2024" name="G3 (Bethesda)">
        <title>Genome assembly of Hibiscus sabdariffa L. provides insights into metabolisms of medicinal natural products.</title>
        <authorList>
            <person name="Kim T."/>
        </authorList>
    </citation>
    <scope>NUCLEOTIDE SEQUENCE [LARGE SCALE GENOMIC DNA]</scope>
    <source>
        <strain evidence="1">TK-2024</strain>
        <tissue evidence="1">Old leaves</tissue>
    </source>
</reference>
<dbReference type="Proteomes" id="UP001396334">
    <property type="component" value="Unassembled WGS sequence"/>
</dbReference>
<sequence length="93" mass="10801">MLFSEKKDMQKHFTVMTKLFYFLGVDANLKHTILASIPEILQNAVSRHLQSTGKRIENLTIGEIQQETYIALEEICDRKRIIKDYLTGSQEID</sequence>
<accession>A0ABR2UE60</accession>
<name>A0ABR2UE60_9ROSI</name>
<dbReference type="EMBL" id="JBBPBN010000001">
    <property type="protein sequence ID" value="KAK9047704.1"/>
    <property type="molecule type" value="Genomic_DNA"/>
</dbReference>
<comment type="caution">
    <text evidence="1">The sequence shown here is derived from an EMBL/GenBank/DDBJ whole genome shotgun (WGS) entry which is preliminary data.</text>
</comment>
<protein>
    <submittedName>
        <fullName evidence="1">Uncharacterized protein</fullName>
    </submittedName>
</protein>
<keyword evidence="2" id="KW-1185">Reference proteome</keyword>